<sequence>MRIAMINGSPKLGRSNSAFFLEKFEKIISEGNEISYYNINKKPLTNDQYRELCHMDVLILAFPLYIDAIPSHLFKMLISLEEYMKKEREKEIYVYAIINNGFYEGKQNRIAFEILKNWCLRSGLKFGQGIGQGAGEMMNFIEEVPLGHGPLKNLGKAMESLAMSINSKSVGETILFSPNFPRAGWKFVGTHFFWNVAAKRNGLKKKDVLRKL</sequence>
<dbReference type="AlphaFoldDB" id="A0A937FDS2"/>
<name>A0A937FDS2_9CLOT</name>
<protein>
    <submittedName>
        <fullName evidence="1">Uncharacterized protein</fullName>
    </submittedName>
</protein>
<dbReference type="InterPro" id="IPR029039">
    <property type="entry name" value="Flavoprotein-like_sf"/>
</dbReference>
<dbReference type="RefSeq" id="WP_202765819.1">
    <property type="nucleotide sequence ID" value="NZ_JAESWA010000005.1"/>
</dbReference>
<dbReference type="SUPFAM" id="SSF52218">
    <property type="entry name" value="Flavoproteins"/>
    <property type="match status" value="1"/>
</dbReference>
<evidence type="ECO:0000313" key="2">
    <source>
        <dbReference type="Proteomes" id="UP000623681"/>
    </source>
</evidence>
<dbReference type="Gene3D" id="3.40.50.360">
    <property type="match status" value="1"/>
</dbReference>
<accession>A0A937FDS2</accession>
<organism evidence="1 2">
    <name type="scientific">Clostridium paridis</name>
    <dbReference type="NCBI Taxonomy" id="2803863"/>
    <lineage>
        <taxon>Bacteria</taxon>
        <taxon>Bacillati</taxon>
        <taxon>Bacillota</taxon>
        <taxon>Clostridia</taxon>
        <taxon>Eubacteriales</taxon>
        <taxon>Clostridiaceae</taxon>
        <taxon>Clostridium</taxon>
    </lineage>
</organism>
<dbReference type="EMBL" id="JAESWA010000005">
    <property type="protein sequence ID" value="MBL4930437.1"/>
    <property type="molecule type" value="Genomic_DNA"/>
</dbReference>
<gene>
    <name evidence="1" type="ORF">JK634_01245</name>
</gene>
<proteinExistence type="predicted"/>
<keyword evidence="2" id="KW-1185">Reference proteome</keyword>
<evidence type="ECO:0000313" key="1">
    <source>
        <dbReference type="EMBL" id="MBL4930437.1"/>
    </source>
</evidence>
<dbReference type="Proteomes" id="UP000623681">
    <property type="component" value="Unassembled WGS sequence"/>
</dbReference>
<reference evidence="1" key="1">
    <citation type="submission" date="2021-01" db="EMBL/GenBank/DDBJ databases">
        <title>Genome public.</title>
        <authorList>
            <person name="Liu C."/>
            <person name="Sun Q."/>
        </authorList>
    </citation>
    <scope>NUCLEOTIDE SEQUENCE</scope>
    <source>
        <strain evidence="1">YIM B02565</strain>
    </source>
</reference>
<comment type="caution">
    <text evidence="1">The sequence shown here is derived from an EMBL/GenBank/DDBJ whole genome shotgun (WGS) entry which is preliminary data.</text>
</comment>